<proteinExistence type="inferred from homology"/>
<dbReference type="Pfam" id="PF21948">
    <property type="entry name" value="LplA-B_cat"/>
    <property type="match status" value="1"/>
</dbReference>
<accession>A0A8J9S716</accession>
<feature type="active site" description="Acyl-thioester intermediate" evidence="6">
    <location>
        <position position="153"/>
    </location>
</feature>
<evidence type="ECO:0000313" key="10">
    <source>
        <dbReference type="EMBL" id="CAG9285055.1"/>
    </source>
</evidence>
<reference evidence="10" key="1">
    <citation type="submission" date="2022-02" db="EMBL/GenBank/DDBJ databases">
        <authorList>
            <person name="Giguere J D."/>
        </authorList>
    </citation>
    <scope>NUCLEOTIDE SEQUENCE</scope>
    <source>
        <strain evidence="10">CCAP 1055/1</strain>
    </source>
</reference>
<feature type="domain" description="BPL/LPL catalytic" evidence="9">
    <location>
        <begin position="12"/>
        <end position="167"/>
    </location>
</feature>
<feature type="binding site" evidence="7">
    <location>
        <begin position="53"/>
        <end position="60"/>
    </location>
    <ligand>
        <name>substrate</name>
    </ligand>
</feature>
<dbReference type="EC" id="2.3.1.181" evidence="3"/>
<feature type="non-terminal residue" evidence="10">
    <location>
        <position position="167"/>
    </location>
</feature>
<evidence type="ECO:0000259" key="9">
    <source>
        <dbReference type="PROSITE" id="PS51733"/>
    </source>
</evidence>
<dbReference type="InterPro" id="IPR045864">
    <property type="entry name" value="aa-tRNA-synth_II/BPL/LPL"/>
</dbReference>
<evidence type="ECO:0000256" key="3">
    <source>
        <dbReference type="ARBA" id="ARBA00012334"/>
    </source>
</evidence>
<dbReference type="PIRSF" id="PIRSF016262">
    <property type="entry name" value="LPLase"/>
    <property type="match status" value="1"/>
</dbReference>
<dbReference type="Proteomes" id="UP000836788">
    <property type="component" value="Chromosome 2"/>
</dbReference>
<organism evidence="10">
    <name type="scientific">Phaeodactylum tricornutum</name>
    <name type="common">Diatom</name>
    <dbReference type="NCBI Taxonomy" id="2850"/>
    <lineage>
        <taxon>Eukaryota</taxon>
        <taxon>Sar</taxon>
        <taxon>Stramenopiles</taxon>
        <taxon>Ochrophyta</taxon>
        <taxon>Bacillariophyta</taxon>
        <taxon>Bacillariophyceae</taxon>
        <taxon>Bacillariophycidae</taxon>
        <taxon>Naviculales</taxon>
        <taxon>Phaeodactylaceae</taxon>
        <taxon>Phaeodactylum</taxon>
    </lineage>
</organism>
<feature type="non-terminal residue" evidence="10">
    <location>
        <position position="1"/>
    </location>
</feature>
<dbReference type="CDD" id="cd16444">
    <property type="entry name" value="LipB"/>
    <property type="match status" value="1"/>
</dbReference>
<name>A0A8J9S716_PHATR</name>
<protein>
    <recommendedName>
        <fullName evidence="3">lipoyl(octanoyl) transferase</fullName>
        <ecNumber evidence="3">2.3.1.181</ecNumber>
    </recommendedName>
</protein>
<evidence type="ECO:0000256" key="7">
    <source>
        <dbReference type="PIRSR" id="PIRSR016262-2"/>
    </source>
</evidence>
<dbReference type="PANTHER" id="PTHR10993">
    <property type="entry name" value="OCTANOYLTRANSFERASE"/>
    <property type="match status" value="1"/>
</dbReference>
<feature type="binding site" evidence="7">
    <location>
        <begin position="134"/>
        <end position="136"/>
    </location>
    <ligand>
        <name>substrate</name>
    </ligand>
</feature>
<evidence type="ECO:0000256" key="1">
    <source>
        <dbReference type="ARBA" id="ARBA00004821"/>
    </source>
</evidence>
<keyword evidence="4" id="KW-0808">Transferase</keyword>
<dbReference type="PROSITE" id="PS51733">
    <property type="entry name" value="BPL_LPL_CATALYTIC"/>
    <property type="match status" value="1"/>
</dbReference>
<dbReference type="PANTHER" id="PTHR10993:SF7">
    <property type="entry name" value="LIPOYLTRANSFERASE 2, MITOCHONDRIAL-RELATED"/>
    <property type="match status" value="1"/>
</dbReference>
<evidence type="ECO:0000256" key="4">
    <source>
        <dbReference type="ARBA" id="ARBA00022679"/>
    </source>
</evidence>
<dbReference type="PROSITE" id="PS01313">
    <property type="entry name" value="LIPB"/>
    <property type="match status" value="1"/>
</dbReference>
<sequence>RQSIRLEKENRSKSFDTILLLQHKSVLTLGTASDESFILNRENSTVRTIRMDRGGEVTYHGPGQLVVYPILDLRQYRQDLHWYMRALEQAVIQTLHKLGVVEATRDEETTGVWVRGRKVASIGVKCRSWVTQHGVAINVEREALHGFEGIVPCGLEGRSVACVNDFM</sequence>
<evidence type="ECO:0000256" key="6">
    <source>
        <dbReference type="PIRSR" id="PIRSR016262-1"/>
    </source>
</evidence>
<dbReference type="GO" id="GO:0033819">
    <property type="term" value="F:lipoyl(octanoyl) transferase activity"/>
    <property type="evidence" value="ECO:0007669"/>
    <property type="project" value="UniProtKB-EC"/>
</dbReference>
<dbReference type="InterPro" id="IPR000544">
    <property type="entry name" value="Octanoyltransferase"/>
</dbReference>
<feature type="binding site" evidence="7">
    <location>
        <begin position="121"/>
        <end position="123"/>
    </location>
    <ligand>
        <name>substrate</name>
    </ligand>
</feature>
<dbReference type="InterPro" id="IPR004143">
    <property type="entry name" value="BPL_LPL_catalytic"/>
</dbReference>
<comment type="pathway">
    <text evidence="1">Protein modification; protein lipoylation via endogenous pathway; protein N(6)-(lipoyl)lysine from octanoyl-[acyl-carrier-protein]: step 1/2.</text>
</comment>
<dbReference type="Gene3D" id="3.30.930.10">
    <property type="entry name" value="Bira Bifunctional Protein, Domain 2"/>
    <property type="match status" value="1"/>
</dbReference>
<dbReference type="InterPro" id="IPR020605">
    <property type="entry name" value="Octanoyltransferase_CS"/>
</dbReference>
<dbReference type="EMBL" id="OU594943">
    <property type="protein sequence ID" value="CAG9285055.1"/>
    <property type="molecule type" value="Genomic_DNA"/>
</dbReference>
<comment type="similarity">
    <text evidence="2">Belongs to the LipB family.</text>
</comment>
<keyword evidence="5" id="KW-0012">Acyltransferase</keyword>
<gene>
    <name evidence="10" type="ORF">PTTT1_LOCUS27816</name>
</gene>
<dbReference type="NCBIfam" id="TIGR00214">
    <property type="entry name" value="lipB"/>
    <property type="match status" value="1"/>
</dbReference>
<evidence type="ECO:0000256" key="5">
    <source>
        <dbReference type="ARBA" id="ARBA00023315"/>
    </source>
</evidence>
<evidence type="ECO:0000256" key="2">
    <source>
        <dbReference type="ARBA" id="ARBA00007907"/>
    </source>
</evidence>
<evidence type="ECO:0000256" key="8">
    <source>
        <dbReference type="PIRSR" id="PIRSR016262-3"/>
    </source>
</evidence>
<dbReference type="SUPFAM" id="SSF55681">
    <property type="entry name" value="Class II aaRS and biotin synthetases"/>
    <property type="match status" value="1"/>
</dbReference>
<dbReference type="UniPathway" id="UPA00538">
    <property type="reaction ID" value="UER00592"/>
</dbReference>
<dbReference type="AlphaFoldDB" id="A0A8J9S716"/>
<dbReference type="GO" id="GO:0009249">
    <property type="term" value="P:protein lipoylation"/>
    <property type="evidence" value="ECO:0007669"/>
    <property type="project" value="InterPro"/>
</dbReference>
<feature type="site" description="Lowers pKa of active site Cys" evidence="8">
    <location>
        <position position="118"/>
    </location>
</feature>